<reference evidence="1" key="1">
    <citation type="submission" date="2021-01" db="EMBL/GenBank/DDBJ databases">
        <title>Genome public.</title>
        <authorList>
            <person name="Liu C."/>
            <person name="Sun Q."/>
        </authorList>
    </citation>
    <scope>NUCLEOTIDE SEQUENCE</scope>
    <source>
        <strain evidence="1">M6</strain>
    </source>
</reference>
<proteinExistence type="predicted"/>
<gene>
    <name evidence="1" type="ORF">JKK62_13165</name>
</gene>
<dbReference type="AlphaFoldDB" id="A0A934WTB9"/>
<evidence type="ECO:0000313" key="2">
    <source>
        <dbReference type="Proteomes" id="UP000633365"/>
    </source>
</evidence>
<dbReference type="Proteomes" id="UP000633365">
    <property type="component" value="Unassembled WGS sequence"/>
</dbReference>
<dbReference type="InterPro" id="IPR011990">
    <property type="entry name" value="TPR-like_helical_dom_sf"/>
</dbReference>
<accession>A0A934WTB9</accession>
<dbReference type="RefSeq" id="WP_201428294.1">
    <property type="nucleotide sequence ID" value="NZ_JAEQMG010000143.1"/>
</dbReference>
<organism evidence="1 2">
    <name type="scientific">Ruminococcus difficilis</name>
    <dbReference type="NCBI Taxonomy" id="2763069"/>
    <lineage>
        <taxon>Bacteria</taxon>
        <taxon>Bacillati</taxon>
        <taxon>Bacillota</taxon>
        <taxon>Clostridia</taxon>
        <taxon>Eubacteriales</taxon>
        <taxon>Oscillospiraceae</taxon>
        <taxon>Ruminococcus</taxon>
    </lineage>
</organism>
<protein>
    <recommendedName>
        <fullName evidence="3">Tetratricopeptide repeat protein</fullName>
    </recommendedName>
</protein>
<sequence length="189" mass="22284">MEFYDDMQEPYWLDEDYRQISEQYFSGMEAIESDWSVMYNLKDYEGERASIFIQNCKNNIEAFKIWKKISEKYKQDSPPCVPAYKRLAMIYEKQGLYENAAAVCVEALTMNVTVDDTKAGMKGRLTRMIKKAGRQPSQQEFLLLEPAKITPPKEILRTRWGDYEMPDPYTLDIRKGPRYDLKKIKESKP</sequence>
<evidence type="ECO:0008006" key="3">
    <source>
        <dbReference type="Google" id="ProtNLM"/>
    </source>
</evidence>
<dbReference type="SUPFAM" id="SSF48452">
    <property type="entry name" value="TPR-like"/>
    <property type="match status" value="1"/>
</dbReference>
<comment type="caution">
    <text evidence="1">The sequence shown here is derived from an EMBL/GenBank/DDBJ whole genome shotgun (WGS) entry which is preliminary data.</text>
</comment>
<name>A0A934WTB9_9FIRM</name>
<dbReference type="EMBL" id="JAEQMG010000143">
    <property type="protein sequence ID" value="MBK6089578.1"/>
    <property type="molecule type" value="Genomic_DNA"/>
</dbReference>
<evidence type="ECO:0000313" key="1">
    <source>
        <dbReference type="EMBL" id="MBK6089578.1"/>
    </source>
</evidence>
<keyword evidence="2" id="KW-1185">Reference proteome</keyword>